<reference evidence="13 14" key="1">
    <citation type="submission" date="2023-11" db="EMBL/GenBank/DDBJ databases">
        <title>Dfirmibasis_genome.</title>
        <authorList>
            <person name="Edelbroek B."/>
            <person name="Kjellin J."/>
            <person name="Jerlstrom-Hultqvist J."/>
            <person name="Soderbom F."/>
        </authorList>
    </citation>
    <scope>NUCLEOTIDE SEQUENCE [LARGE SCALE GENOMIC DNA]</scope>
    <source>
        <strain evidence="13 14">TNS-C-14</strain>
    </source>
</reference>
<evidence type="ECO:0000256" key="2">
    <source>
        <dbReference type="ARBA" id="ARBA00005253"/>
    </source>
</evidence>
<evidence type="ECO:0000256" key="3">
    <source>
        <dbReference type="ARBA" id="ARBA00022490"/>
    </source>
</evidence>
<dbReference type="Pfam" id="PF13499">
    <property type="entry name" value="EF-hand_7"/>
    <property type="match status" value="1"/>
</dbReference>
<protein>
    <recommendedName>
        <fullName evidence="12">EF-hand domain-containing protein</fullName>
    </recommendedName>
</protein>
<gene>
    <name evidence="13" type="ORF">RB653_008599</name>
</gene>
<evidence type="ECO:0000256" key="4">
    <source>
        <dbReference type="ARBA" id="ARBA00022618"/>
    </source>
</evidence>
<keyword evidence="7" id="KW-0498">Mitosis</keyword>
<keyword evidence="14" id="KW-1185">Reference proteome</keyword>
<dbReference type="PANTHER" id="PTHR23050">
    <property type="entry name" value="CALCIUM BINDING PROTEIN"/>
    <property type="match status" value="1"/>
</dbReference>
<keyword evidence="4" id="KW-0132">Cell division</keyword>
<comment type="similarity">
    <text evidence="2">Belongs to the centrin family.</text>
</comment>
<evidence type="ECO:0000256" key="5">
    <source>
        <dbReference type="ARBA" id="ARBA00022723"/>
    </source>
</evidence>
<comment type="subcellular location">
    <subcellularLocation>
        <location evidence="1">Cytoplasm</location>
        <location evidence="1">Cytoskeleton</location>
        <location evidence="1">Microtubule organizing center</location>
        <location evidence="1">Centrosome</location>
    </subcellularLocation>
</comment>
<organism evidence="13 14">
    <name type="scientific">Dictyostelium firmibasis</name>
    <dbReference type="NCBI Taxonomy" id="79012"/>
    <lineage>
        <taxon>Eukaryota</taxon>
        <taxon>Amoebozoa</taxon>
        <taxon>Evosea</taxon>
        <taxon>Eumycetozoa</taxon>
        <taxon>Dictyostelia</taxon>
        <taxon>Dictyosteliales</taxon>
        <taxon>Dictyosteliaceae</taxon>
        <taxon>Dictyostelium</taxon>
    </lineage>
</organism>
<keyword evidence="9" id="KW-0206">Cytoskeleton</keyword>
<accession>A0AAN7TT10</accession>
<dbReference type="GO" id="GO:0005813">
    <property type="term" value="C:centrosome"/>
    <property type="evidence" value="ECO:0007669"/>
    <property type="project" value="UniProtKB-SubCell"/>
</dbReference>
<dbReference type="InterPro" id="IPR018247">
    <property type="entry name" value="EF_Hand_1_Ca_BS"/>
</dbReference>
<evidence type="ECO:0000313" key="14">
    <source>
        <dbReference type="Proteomes" id="UP001344447"/>
    </source>
</evidence>
<feature type="domain" description="EF-hand" evidence="12">
    <location>
        <begin position="116"/>
        <end position="151"/>
    </location>
</feature>
<evidence type="ECO:0000256" key="1">
    <source>
        <dbReference type="ARBA" id="ARBA00004300"/>
    </source>
</evidence>
<dbReference type="FunFam" id="1.10.238.10:FF:000362">
    <property type="entry name" value="Centrin-4"/>
    <property type="match status" value="1"/>
</dbReference>
<evidence type="ECO:0000256" key="9">
    <source>
        <dbReference type="ARBA" id="ARBA00023212"/>
    </source>
</evidence>
<dbReference type="CDD" id="cd00051">
    <property type="entry name" value="EFh"/>
    <property type="match status" value="1"/>
</dbReference>
<sequence length="151" mass="17825">MKTKTCKNLISNEQIQEVQEVYDTFKCRNGEMDKVNIQYGFRALGVRLEEKEVEKIFKYQQYINFKSFLDIVTPLIYKIDVYASFEQAFSLFDRDGSGYITFDDLKTVAINLGEARSDSKLHNMIKRADLNGDKKISKIEFIQLLYWKKIY</sequence>
<evidence type="ECO:0000256" key="8">
    <source>
        <dbReference type="ARBA" id="ARBA00022837"/>
    </source>
</evidence>
<dbReference type="SUPFAM" id="SSF47473">
    <property type="entry name" value="EF-hand"/>
    <property type="match status" value="1"/>
</dbReference>
<keyword evidence="8" id="KW-0106">Calcium</keyword>
<evidence type="ECO:0000256" key="11">
    <source>
        <dbReference type="ARBA" id="ARBA00056666"/>
    </source>
</evidence>
<feature type="domain" description="EF-hand" evidence="12">
    <location>
        <begin position="80"/>
        <end position="115"/>
    </location>
</feature>
<name>A0AAN7TT10_9MYCE</name>
<dbReference type="SMART" id="SM00054">
    <property type="entry name" value="EFh"/>
    <property type="match status" value="2"/>
</dbReference>
<evidence type="ECO:0000256" key="6">
    <source>
        <dbReference type="ARBA" id="ARBA00022737"/>
    </source>
</evidence>
<dbReference type="EMBL" id="JAVFKY010000003">
    <property type="protein sequence ID" value="KAK5578924.1"/>
    <property type="molecule type" value="Genomic_DNA"/>
</dbReference>
<dbReference type="PROSITE" id="PS00018">
    <property type="entry name" value="EF_HAND_1"/>
    <property type="match status" value="2"/>
</dbReference>
<keyword evidence="5" id="KW-0479">Metal-binding</keyword>
<evidence type="ECO:0000256" key="7">
    <source>
        <dbReference type="ARBA" id="ARBA00022776"/>
    </source>
</evidence>
<dbReference type="Proteomes" id="UP001344447">
    <property type="component" value="Unassembled WGS sequence"/>
</dbReference>
<keyword evidence="10" id="KW-0131">Cell cycle</keyword>
<evidence type="ECO:0000259" key="12">
    <source>
        <dbReference type="PROSITE" id="PS50222"/>
    </source>
</evidence>
<comment type="function">
    <text evidence="11">Plays a fundamental role in microtubule-organizing center structure and function.</text>
</comment>
<dbReference type="InterPro" id="IPR050145">
    <property type="entry name" value="Centrin_CML-like"/>
</dbReference>
<dbReference type="GO" id="GO:0051301">
    <property type="term" value="P:cell division"/>
    <property type="evidence" value="ECO:0007669"/>
    <property type="project" value="UniProtKB-KW"/>
</dbReference>
<dbReference type="Gene3D" id="1.10.238.10">
    <property type="entry name" value="EF-hand"/>
    <property type="match status" value="2"/>
</dbReference>
<keyword evidence="6" id="KW-0677">Repeat</keyword>
<evidence type="ECO:0000256" key="10">
    <source>
        <dbReference type="ARBA" id="ARBA00023306"/>
    </source>
</evidence>
<evidence type="ECO:0000313" key="13">
    <source>
        <dbReference type="EMBL" id="KAK5578924.1"/>
    </source>
</evidence>
<keyword evidence="3" id="KW-0963">Cytoplasm</keyword>
<dbReference type="GO" id="GO:0005634">
    <property type="term" value="C:nucleus"/>
    <property type="evidence" value="ECO:0007669"/>
    <property type="project" value="UniProtKB-ARBA"/>
</dbReference>
<dbReference type="PROSITE" id="PS50222">
    <property type="entry name" value="EF_HAND_2"/>
    <property type="match status" value="2"/>
</dbReference>
<dbReference type="AlphaFoldDB" id="A0AAN7TT10"/>
<dbReference type="InterPro" id="IPR011992">
    <property type="entry name" value="EF-hand-dom_pair"/>
</dbReference>
<proteinExistence type="inferred from homology"/>
<dbReference type="GO" id="GO:0005509">
    <property type="term" value="F:calcium ion binding"/>
    <property type="evidence" value="ECO:0007669"/>
    <property type="project" value="InterPro"/>
</dbReference>
<dbReference type="InterPro" id="IPR002048">
    <property type="entry name" value="EF_hand_dom"/>
</dbReference>
<comment type="caution">
    <text evidence="13">The sequence shown here is derived from an EMBL/GenBank/DDBJ whole genome shotgun (WGS) entry which is preliminary data.</text>
</comment>